<feature type="chain" id="PRO_5008095142" evidence="2">
    <location>
        <begin position="28"/>
        <end position="68"/>
    </location>
</feature>
<comment type="caution">
    <text evidence="3">The sequence shown here is derived from an EMBL/GenBank/DDBJ whole genome shotgun (WGS) entry which is preliminary data.</text>
</comment>
<dbReference type="Proteomes" id="UP000078284">
    <property type="component" value="Chromosome 2"/>
</dbReference>
<evidence type="ECO:0000256" key="1">
    <source>
        <dbReference type="SAM" id="Phobius"/>
    </source>
</evidence>
<organism evidence="3 4">
    <name type="scientific">Arabidopsis thaliana</name>
    <name type="common">Mouse-ear cress</name>
    <dbReference type="NCBI Taxonomy" id="3702"/>
    <lineage>
        <taxon>Eukaryota</taxon>
        <taxon>Viridiplantae</taxon>
        <taxon>Streptophyta</taxon>
        <taxon>Embryophyta</taxon>
        <taxon>Tracheophyta</taxon>
        <taxon>Spermatophyta</taxon>
        <taxon>Magnoliopsida</taxon>
        <taxon>eudicotyledons</taxon>
        <taxon>Gunneridae</taxon>
        <taxon>Pentapetalae</taxon>
        <taxon>rosids</taxon>
        <taxon>malvids</taxon>
        <taxon>Brassicales</taxon>
        <taxon>Brassicaceae</taxon>
        <taxon>Camelineae</taxon>
        <taxon>Arabidopsis</taxon>
    </lineage>
</organism>
<dbReference type="EMBL" id="LUHQ01000002">
    <property type="protein sequence ID" value="OAP08717.1"/>
    <property type="molecule type" value="Genomic_DNA"/>
</dbReference>
<protein>
    <submittedName>
        <fullName evidence="3">Uncharacterized protein</fullName>
    </submittedName>
</protein>
<proteinExistence type="predicted"/>
<keyword evidence="2" id="KW-0732">Signal</keyword>
<keyword evidence="1" id="KW-0472">Membrane</keyword>
<feature type="signal peptide" evidence="2">
    <location>
        <begin position="1"/>
        <end position="27"/>
    </location>
</feature>
<keyword evidence="1" id="KW-1133">Transmembrane helix</keyword>
<sequence>MMLYSNNSWRSNSILILLLGLSIVAAADSAGKTSPVEDGTLFTNIISSLFLVLFLGGIAHSVNGLTKA</sequence>
<reference evidence="4" key="1">
    <citation type="journal article" date="2016" name="Proc. Natl. Acad. Sci. U.S.A.">
        <title>Chromosome-level assembly of Arabidopsis thaliana Ler reveals the extent of translocation and inversion polymorphisms.</title>
        <authorList>
            <person name="Zapata L."/>
            <person name="Ding J."/>
            <person name="Willing E.M."/>
            <person name="Hartwig B."/>
            <person name="Bezdan D."/>
            <person name="Jiao W.B."/>
            <person name="Patel V."/>
            <person name="Velikkakam James G."/>
            <person name="Koornneef M."/>
            <person name="Ossowski S."/>
            <person name="Schneeberger K."/>
        </authorList>
    </citation>
    <scope>NUCLEOTIDE SEQUENCE [LARGE SCALE GENOMIC DNA]</scope>
    <source>
        <strain evidence="4">cv. Landsberg erecta</strain>
    </source>
</reference>
<gene>
    <name evidence="3" type="ordered locus">AXX17_At2g31050</name>
</gene>
<evidence type="ECO:0000313" key="4">
    <source>
        <dbReference type="Proteomes" id="UP000078284"/>
    </source>
</evidence>
<evidence type="ECO:0000313" key="3">
    <source>
        <dbReference type="EMBL" id="OAP08717.1"/>
    </source>
</evidence>
<keyword evidence="1" id="KW-0812">Transmembrane</keyword>
<name>A0A178VQI9_ARATH</name>
<dbReference type="AlphaFoldDB" id="A0A178VQI9"/>
<accession>A0A178VQI9</accession>
<evidence type="ECO:0000256" key="2">
    <source>
        <dbReference type="SAM" id="SignalP"/>
    </source>
</evidence>
<feature type="transmembrane region" description="Helical" evidence="1">
    <location>
        <begin position="45"/>
        <end position="65"/>
    </location>
</feature>